<name>A0ABQ2Z3E9_9ACTN</name>
<evidence type="ECO:0000313" key="1">
    <source>
        <dbReference type="EMBL" id="GGY03663.1"/>
    </source>
</evidence>
<protein>
    <submittedName>
        <fullName evidence="1">Uncharacterized protein</fullName>
    </submittedName>
</protein>
<gene>
    <name evidence="1" type="ORF">GCM10010324_58230</name>
</gene>
<proteinExistence type="predicted"/>
<comment type="caution">
    <text evidence="1">The sequence shown here is derived from an EMBL/GenBank/DDBJ whole genome shotgun (WGS) entry which is preliminary data.</text>
</comment>
<sequence>MEDTASTEGGEVQQAACKTADNLQPFYIYRDVPGSNKIDIQNKQSGFMIGQERISDNQPMRQYSLGKPDGTGTYLLEKA</sequence>
<evidence type="ECO:0000313" key="2">
    <source>
        <dbReference type="Proteomes" id="UP000659223"/>
    </source>
</evidence>
<organism evidence="1 2">
    <name type="scientific">Streptomyces hiroshimensis</name>
    <dbReference type="NCBI Taxonomy" id="66424"/>
    <lineage>
        <taxon>Bacteria</taxon>
        <taxon>Bacillati</taxon>
        <taxon>Actinomycetota</taxon>
        <taxon>Actinomycetes</taxon>
        <taxon>Kitasatosporales</taxon>
        <taxon>Streptomycetaceae</taxon>
        <taxon>Streptomyces</taxon>
    </lineage>
</organism>
<accession>A0ABQ2Z3E9</accession>
<reference evidence="2" key="1">
    <citation type="journal article" date="2019" name="Int. J. Syst. Evol. Microbiol.">
        <title>The Global Catalogue of Microorganisms (GCM) 10K type strain sequencing project: providing services to taxonomists for standard genome sequencing and annotation.</title>
        <authorList>
            <consortium name="The Broad Institute Genomics Platform"/>
            <consortium name="The Broad Institute Genome Sequencing Center for Infectious Disease"/>
            <person name="Wu L."/>
            <person name="Ma J."/>
        </authorList>
    </citation>
    <scope>NUCLEOTIDE SEQUENCE [LARGE SCALE GENOMIC DNA]</scope>
    <source>
        <strain evidence="2">JCM 4586</strain>
    </source>
</reference>
<keyword evidence="2" id="KW-1185">Reference proteome</keyword>
<dbReference type="EMBL" id="BMUT01000015">
    <property type="protein sequence ID" value="GGY03663.1"/>
    <property type="molecule type" value="Genomic_DNA"/>
</dbReference>
<dbReference type="Proteomes" id="UP000659223">
    <property type="component" value="Unassembled WGS sequence"/>
</dbReference>